<feature type="compositionally biased region" description="Low complexity" evidence="1">
    <location>
        <begin position="14"/>
        <end position="23"/>
    </location>
</feature>
<sequence>MTDDSTRQQIDSMSRAAKATAGRTARRLRRTGRASLARLNRLSGELVSTGVRKDGSAPRSALLGRYSSLIPQRSDLKVAIVANEWSDAVRELAEGFKGARLFVVLKSGNSSWDPDRYGAKVVLAGGGPVQISERLLPFGHLDVVINLRSDTDGRHVKMWRLLYFHLRAGGIYAVDRSSIMPAAKGEPSLFRRLRDLSAYVSTPPSELATLEEPNKSIAESIESLVIDSDYLIVGKGNTHHLKVRDRVATRMLRRRSGGALQVTPLATKPEGTLTSAGKIVSHAHDPAESAADGLDAQLPYPKLYLRRYEGRLCVGPGGVVHDDSSILPDSFRFHLRADLPQARLNNVDERFARLRLQDLPEKTLPGAYYYLDYSNSGHFGHLMTEGMPKFWGWDIAKRADPDLKILLRIPERYPDRPEPRLENVFLDAYGVDPDDIVWVDEPVWVESLVGATPMWHDAPPFYAHPELKGVWQRIGDALIDDTAPEYERIFVSRPVTYKNRSCRNVAEVERVFAEHGFEILQPQRLSLPQQAGIFSKARVVAGFGGSGMFNLMFARNLETMIVLNHEAYTARNEHLYGVVLGADEHWFWSSPDIGHPDGGALYAAHQSSWEFDFDRNGADLERLLGELG</sequence>
<organism evidence="3 4">
    <name type="scientific">Microlunatus elymi</name>
    <dbReference type="NCBI Taxonomy" id="2596828"/>
    <lineage>
        <taxon>Bacteria</taxon>
        <taxon>Bacillati</taxon>
        <taxon>Actinomycetota</taxon>
        <taxon>Actinomycetes</taxon>
        <taxon>Propionibacteriales</taxon>
        <taxon>Propionibacteriaceae</taxon>
        <taxon>Microlunatus</taxon>
    </lineage>
</organism>
<protein>
    <submittedName>
        <fullName evidence="3">Glycosyltransferase family 61 protein</fullName>
    </submittedName>
</protein>
<keyword evidence="3" id="KW-0808">Transferase</keyword>
<feature type="domain" description="Glycosyltransferase 61 catalytic" evidence="2">
    <location>
        <begin position="379"/>
        <end position="556"/>
    </location>
</feature>
<evidence type="ECO:0000259" key="2">
    <source>
        <dbReference type="Pfam" id="PF04577"/>
    </source>
</evidence>
<keyword evidence="4" id="KW-1185">Reference proteome</keyword>
<dbReference type="InterPro" id="IPR049625">
    <property type="entry name" value="Glyco_transf_61_cat"/>
</dbReference>
<feature type="region of interest" description="Disordered" evidence="1">
    <location>
        <begin position="1"/>
        <end position="27"/>
    </location>
</feature>
<reference evidence="3 4" key="1">
    <citation type="submission" date="2019-07" db="EMBL/GenBank/DDBJ databases">
        <title>Microlunatus dokdonensis sp. nov. isolated from the rhizospheric soil of the wild plant Elymus tsukushiensis.</title>
        <authorList>
            <person name="Ghim S.-Y."/>
            <person name="Hwang Y.-J."/>
            <person name="Son J.-S."/>
            <person name="Shin J.-H."/>
        </authorList>
    </citation>
    <scope>NUCLEOTIDE SEQUENCE [LARGE SCALE GENOMIC DNA]</scope>
    <source>
        <strain evidence="3 4">KUDC0627</strain>
    </source>
</reference>
<accession>A0A516Q0G2</accession>
<dbReference type="Proteomes" id="UP000319263">
    <property type="component" value="Chromosome"/>
</dbReference>
<dbReference type="GO" id="GO:0016757">
    <property type="term" value="F:glycosyltransferase activity"/>
    <property type="evidence" value="ECO:0007669"/>
    <property type="project" value="InterPro"/>
</dbReference>
<dbReference type="KEGG" id="mik:FOE78_14040"/>
<proteinExistence type="predicted"/>
<dbReference type="Pfam" id="PF04577">
    <property type="entry name" value="Glyco_transf_61"/>
    <property type="match status" value="1"/>
</dbReference>
<gene>
    <name evidence="3" type="ORF">FOE78_14040</name>
</gene>
<dbReference type="AlphaFoldDB" id="A0A516Q0G2"/>
<dbReference type="EMBL" id="CP041692">
    <property type="protein sequence ID" value="QDP96887.1"/>
    <property type="molecule type" value="Genomic_DNA"/>
</dbReference>
<name>A0A516Q0G2_9ACTN</name>
<evidence type="ECO:0000313" key="4">
    <source>
        <dbReference type="Proteomes" id="UP000319263"/>
    </source>
</evidence>
<evidence type="ECO:0000313" key="3">
    <source>
        <dbReference type="EMBL" id="QDP96887.1"/>
    </source>
</evidence>
<evidence type="ECO:0000256" key="1">
    <source>
        <dbReference type="SAM" id="MobiDB-lite"/>
    </source>
</evidence>
<dbReference type="OrthoDB" id="5116883at2"/>